<dbReference type="STRING" id="1486262.TM49_20675"/>
<dbReference type="KEGG" id="mey:TM49_20675"/>
<dbReference type="Gene3D" id="3.40.190.10">
    <property type="entry name" value="Periplasmic binding protein-like II"/>
    <property type="match status" value="2"/>
</dbReference>
<dbReference type="PATRIC" id="fig|1486262.3.peg.4274"/>
<keyword evidence="5" id="KW-1185">Reference proteome</keyword>
<evidence type="ECO:0000256" key="2">
    <source>
        <dbReference type="SAM" id="SignalP"/>
    </source>
</evidence>
<feature type="chain" id="PRO_5002295490" evidence="2">
    <location>
        <begin position="26"/>
        <end position="259"/>
    </location>
</feature>
<dbReference type="OrthoDB" id="9807134at2"/>
<organism evidence="4 5">
    <name type="scientific">Martelella endophytica</name>
    <dbReference type="NCBI Taxonomy" id="1486262"/>
    <lineage>
        <taxon>Bacteria</taxon>
        <taxon>Pseudomonadati</taxon>
        <taxon>Pseudomonadota</taxon>
        <taxon>Alphaproteobacteria</taxon>
        <taxon>Hyphomicrobiales</taxon>
        <taxon>Aurantimonadaceae</taxon>
        <taxon>Martelella</taxon>
    </lineage>
</organism>
<dbReference type="Pfam" id="PF00497">
    <property type="entry name" value="SBP_bac_3"/>
    <property type="match status" value="1"/>
</dbReference>
<dbReference type="InterPro" id="IPR001638">
    <property type="entry name" value="Solute-binding_3/MltF_N"/>
</dbReference>
<dbReference type="AlphaFoldDB" id="A0A0D5LU95"/>
<reference evidence="4 5" key="1">
    <citation type="journal article" date="2015" name="Genome Announc.">
        <title>Complete genome sequence of Martelella endophytica YC6887, which has antifungal activity associated with a halophyte.</title>
        <authorList>
            <person name="Khan A."/>
            <person name="Khan H."/>
            <person name="Chung E.J."/>
            <person name="Hossain M.T."/>
            <person name="Chung Y.R."/>
        </authorList>
    </citation>
    <scope>NUCLEOTIDE SEQUENCE [LARGE SCALE GENOMIC DNA]</scope>
    <source>
        <strain evidence="4">YC6887</strain>
    </source>
</reference>
<dbReference type="EMBL" id="CP010803">
    <property type="protein sequence ID" value="AJY47540.1"/>
    <property type="molecule type" value="Genomic_DNA"/>
</dbReference>
<feature type="domain" description="Solute-binding protein family 3/N-terminal" evidence="3">
    <location>
        <begin position="27"/>
        <end position="255"/>
    </location>
</feature>
<evidence type="ECO:0000313" key="4">
    <source>
        <dbReference type="EMBL" id="AJY47540.1"/>
    </source>
</evidence>
<accession>A0A0D5LU95</accession>
<dbReference type="PANTHER" id="PTHR35936">
    <property type="entry name" value="MEMBRANE-BOUND LYTIC MUREIN TRANSGLYCOSYLASE F"/>
    <property type="match status" value="1"/>
</dbReference>
<evidence type="ECO:0000313" key="5">
    <source>
        <dbReference type="Proteomes" id="UP000032611"/>
    </source>
</evidence>
<protein>
    <submittedName>
        <fullName evidence="4">Amino acid ABC transporter</fullName>
    </submittedName>
</protein>
<dbReference type="SUPFAM" id="SSF53850">
    <property type="entry name" value="Periplasmic binding protein-like II"/>
    <property type="match status" value="1"/>
</dbReference>
<dbReference type="PANTHER" id="PTHR35936:SF19">
    <property type="entry name" value="AMINO-ACID-BINDING PROTEIN YXEM-RELATED"/>
    <property type="match status" value="1"/>
</dbReference>
<gene>
    <name evidence="4" type="ORF">TM49_20675</name>
</gene>
<dbReference type="SMART" id="SM00062">
    <property type="entry name" value="PBPb"/>
    <property type="match status" value="1"/>
</dbReference>
<name>A0A0D5LU95_MAREN</name>
<dbReference type="Proteomes" id="UP000032611">
    <property type="component" value="Chromosome"/>
</dbReference>
<sequence length="259" mass="27654">MKTFKSAMIGAAALASLMAAGSAAAETVKVGVAAEPYPPFTVPDASGNWSGWEIDFMNAICAEAELDCVVTPIAWDGIIPALTAGKIDAIMSSMSITPEREKEIAFSNKYYSTPGAIVTEAGSGITPTNESLSGKVLGVQVSTTNQDYAEKHFPDAELKTYQTQDEVNQDLYAGRIDAEIADLVTLQPFLESDDGKACCEMVGTVPEDVEIYGPGIGIGLRQDDTALKDKFNAAIAAVRENGTYEEISKKYFDFDIYGD</sequence>
<evidence type="ECO:0000256" key="1">
    <source>
        <dbReference type="ARBA" id="ARBA00022729"/>
    </source>
</evidence>
<evidence type="ECO:0000259" key="3">
    <source>
        <dbReference type="SMART" id="SM00062"/>
    </source>
</evidence>
<keyword evidence="1 2" id="KW-0732">Signal</keyword>
<dbReference type="RefSeq" id="WP_045684002.1">
    <property type="nucleotide sequence ID" value="NZ_CP010803.1"/>
</dbReference>
<proteinExistence type="predicted"/>
<dbReference type="HOGENOM" id="CLU_019602_18_0_5"/>
<feature type="signal peptide" evidence="2">
    <location>
        <begin position="1"/>
        <end position="25"/>
    </location>
</feature>